<proteinExistence type="predicted"/>
<dbReference type="OrthoDB" id="5894624at2759"/>
<feature type="region of interest" description="Disordered" evidence="1">
    <location>
        <begin position="161"/>
        <end position="206"/>
    </location>
</feature>
<sequence>MEMFHATILALAFLTTAVHAQRGHDEGLESFRRFLERERSNPSYFKSKKKRSRAHPHPEHFNDLITYLKELGRLDKSLTRFSEHAKDKQTAGRLRENLRRYFDKEFERMRSFNEQFYEKIGSPNARRTGSPNAQDYKKGEARVRAFAKNFRKLQKLLAKARQRSKRFSDRSAKESSLTLTKKGRRTARQPSLMAAETPPVEVVHST</sequence>
<feature type="signal peptide" evidence="2">
    <location>
        <begin position="1"/>
        <end position="20"/>
    </location>
</feature>
<evidence type="ECO:0000256" key="1">
    <source>
        <dbReference type="SAM" id="MobiDB-lite"/>
    </source>
</evidence>
<protein>
    <submittedName>
        <fullName evidence="4">Inhibitor_I29 domain-containing protein</fullName>
    </submittedName>
</protein>
<name>A0A7I4Z6D8_HAECO</name>
<evidence type="ECO:0000256" key="2">
    <source>
        <dbReference type="SAM" id="SignalP"/>
    </source>
</evidence>
<evidence type="ECO:0000313" key="4">
    <source>
        <dbReference type="WBParaSite" id="HCON_00191710-00001"/>
    </source>
</evidence>
<dbReference type="Proteomes" id="UP000025227">
    <property type="component" value="Unplaced"/>
</dbReference>
<dbReference type="WBParaSite" id="HCON_00191710-00001">
    <property type="protein sequence ID" value="HCON_00191710-00001"/>
    <property type="gene ID" value="HCON_00191710"/>
</dbReference>
<evidence type="ECO:0000313" key="3">
    <source>
        <dbReference type="Proteomes" id="UP000025227"/>
    </source>
</evidence>
<keyword evidence="2" id="KW-0732">Signal</keyword>
<dbReference type="AlphaFoldDB" id="A0A7I4Z6D8"/>
<keyword evidence="3" id="KW-1185">Reference proteome</keyword>
<feature type="chain" id="PRO_5029542395" evidence="2">
    <location>
        <begin position="21"/>
        <end position="206"/>
    </location>
</feature>
<organism evidence="3 4">
    <name type="scientific">Haemonchus contortus</name>
    <name type="common">Barber pole worm</name>
    <dbReference type="NCBI Taxonomy" id="6289"/>
    <lineage>
        <taxon>Eukaryota</taxon>
        <taxon>Metazoa</taxon>
        <taxon>Ecdysozoa</taxon>
        <taxon>Nematoda</taxon>
        <taxon>Chromadorea</taxon>
        <taxon>Rhabditida</taxon>
        <taxon>Rhabditina</taxon>
        <taxon>Rhabditomorpha</taxon>
        <taxon>Strongyloidea</taxon>
        <taxon>Trichostrongylidae</taxon>
        <taxon>Haemonchus</taxon>
    </lineage>
</organism>
<reference evidence="4" key="1">
    <citation type="submission" date="2020-12" db="UniProtKB">
        <authorList>
            <consortium name="WormBaseParasite"/>
        </authorList>
    </citation>
    <scope>IDENTIFICATION</scope>
    <source>
        <strain evidence="4">MHco3</strain>
    </source>
</reference>
<accession>A0A7I4Z6D8</accession>